<proteinExistence type="predicted"/>
<sequence length="58" mass="6208">MPFKLACGDVMPGCSARFENDTRQALLAEVAGHASADHDLHEITPDVLAQVESRIVAC</sequence>
<accession>A0A930Y916</accession>
<dbReference type="Proteomes" id="UP000656804">
    <property type="component" value="Unassembled WGS sequence"/>
</dbReference>
<evidence type="ECO:0000313" key="1">
    <source>
        <dbReference type="EMBL" id="MBF4163656.1"/>
    </source>
</evidence>
<evidence type="ECO:0000313" key="2">
    <source>
        <dbReference type="Proteomes" id="UP000656804"/>
    </source>
</evidence>
<dbReference type="EMBL" id="JADIVZ010000013">
    <property type="protein sequence ID" value="MBF4163656.1"/>
    <property type="molecule type" value="Genomic_DNA"/>
</dbReference>
<dbReference type="RefSeq" id="WP_194504905.1">
    <property type="nucleotide sequence ID" value="NZ_JADIVZ010000013.1"/>
</dbReference>
<dbReference type="AlphaFoldDB" id="A0A930Y916"/>
<keyword evidence="2" id="KW-1185">Reference proteome</keyword>
<protein>
    <submittedName>
        <fullName evidence="1">DUF1059 domain-containing protein</fullName>
    </submittedName>
</protein>
<comment type="caution">
    <text evidence="1">The sequence shown here is derived from an EMBL/GenBank/DDBJ whole genome shotgun (WGS) entry which is preliminary data.</text>
</comment>
<reference evidence="1" key="1">
    <citation type="submission" date="2020-11" db="EMBL/GenBank/DDBJ databases">
        <title>Nocardioides sp. CBS4Y-1, whole genome shotgun sequence.</title>
        <authorList>
            <person name="Tuo L."/>
        </authorList>
    </citation>
    <scope>NUCLEOTIDE SEQUENCE</scope>
    <source>
        <strain evidence="1">CBS4Y-1</strain>
    </source>
</reference>
<dbReference type="Pfam" id="PF06348">
    <property type="entry name" value="DUF1059"/>
    <property type="match status" value="1"/>
</dbReference>
<dbReference type="InterPro" id="IPR009409">
    <property type="entry name" value="DUF1059"/>
</dbReference>
<name>A0A930Y916_9ACTN</name>
<gene>
    <name evidence="1" type="ORF">ISG29_18385</name>
</gene>
<organism evidence="1 2">
    <name type="scientific">Nocardioides acrostichi</name>
    <dbReference type="NCBI Taxonomy" id="2784339"/>
    <lineage>
        <taxon>Bacteria</taxon>
        <taxon>Bacillati</taxon>
        <taxon>Actinomycetota</taxon>
        <taxon>Actinomycetes</taxon>
        <taxon>Propionibacteriales</taxon>
        <taxon>Nocardioidaceae</taxon>
        <taxon>Nocardioides</taxon>
    </lineage>
</organism>